<name>A0A495Y4S4_9MICO</name>
<sequence>MMAKEAGQPLGGFGSRLPMYASWAIIAALVAQESLTDLIPLKPGHLTAGLLGIVLAVGASVVYIVWQLRVVRGAAPESTRRLVLLLTAAAVGALVVDDLWAPLPLAMSAVMLVLPTWRAAVGVGALLLGFGVFVFARWSDRYAVVIPLGIFALALVLYAFTRLSVVIRELQLTREELARTRVDQERERMQRDLHDMLGRTLVTASLRNQVALRTLDTDPAATREHLEQLHAVVTDGQARLRAVTSGPVIVSLADELDSATTLCQRLGIDLEVDADPLPEHAPERTIGAIVRESVTNMLKHSRAQSCTVAIRVEPSSVVLTVVNDGAIRPAGDQGADGTGVAHLRSVAEGQGGNLTAEFLDGSRFRVSARLPRRDADAAGSAATARTSGRETTTARRGDRPASTPTPLTQEPR</sequence>
<dbReference type="PANTHER" id="PTHR24421:SF63">
    <property type="entry name" value="SENSOR HISTIDINE KINASE DESK"/>
    <property type="match status" value="1"/>
</dbReference>
<comment type="caution">
    <text evidence="7">The sequence shown here is derived from an EMBL/GenBank/DDBJ whole genome shotgun (WGS) entry which is preliminary data.</text>
</comment>
<evidence type="ECO:0000256" key="4">
    <source>
        <dbReference type="SAM" id="MobiDB-lite"/>
    </source>
</evidence>
<evidence type="ECO:0000256" key="5">
    <source>
        <dbReference type="SAM" id="Phobius"/>
    </source>
</evidence>
<evidence type="ECO:0000313" key="8">
    <source>
        <dbReference type="Proteomes" id="UP000278440"/>
    </source>
</evidence>
<dbReference type="InterPro" id="IPR036890">
    <property type="entry name" value="HATPase_C_sf"/>
</dbReference>
<organism evidence="7 8">
    <name type="scientific">Terracoccus luteus</name>
    <dbReference type="NCBI Taxonomy" id="53356"/>
    <lineage>
        <taxon>Bacteria</taxon>
        <taxon>Bacillati</taxon>
        <taxon>Actinomycetota</taxon>
        <taxon>Actinomycetes</taxon>
        <taxon>Micrococcales</taxon>
        <taxon>Intrasporangiaceae</taxon>
        <taxon>Terracoccus</taxon>
    </lineage>
</organism>
<gene>
    <name evidence="7" type="ORF">DFJ68_3336</name>
</gene>
<dbReference type="GO" id="GO:0000155">
    <property type="term" value="F:phosphorelay sensor kinase activity"/>
    <property type="evidence" value="ECO:0007669"/>
    <property type="project" value="InterPro"/>
</dbReference>
<protein>
    <submittedName>
        <fullName evidence="7">Two-component system sensor histidine kinase DesK</fullName>
    </submittedName>
</protein>
<dbReference type="OrthoDB" id="5241784at2"/>
<dbReference type="InterPro" id="IPR011712">
    <property type="entry name" value="Sig_transdc_His_kin_sub3_dim/P"/>
</dbReference>
<dbReference type="InterPro" id="IPR050482">
    <property type="entry name" value="Sensor_HK_TwoCompSys"/>
</dbReference>
<dbReference type="SUPFAM" id="SSF55874">
    <property type="entry name" value="ATPase domain of HSP90 chaperone/DNA topoisomerase II/histidine kinase"/>
    <property type="match status" value="1"/>
</dbReference>
<feature type="transmembrane region" description="Helical" evidence="5">
    <location>
        <begin position="116"/>
        <end position="135"/>
    </location>
</feature>
<feature type="compositionally biased region" description="Polar residues" evidence="4">
    <location>
        <begin position="402"/>
        <end position="412"/>
    </location>
</feature>
<keyword evidence="1" id="KW-0808">Transferase</keyword>
<dbReference type="GO" id="GO:0046983">
    <property type="term" value="F:protein dimerization activity"/>
    <property type="evidence" value="ECO:0007669"/>
    <property type="project" value="InterPro"/>
</dbReference>
<dbReference type="RefSeq" id="WP_121034677.1">
    <property type="nucleotide sequence ID" value="NZ_RBXT01000001.1"/>
</dbReference>
<accession>A0A495Y4S4</accession>
<feature type="region of interest" description="Disordered" evidence="4">
    <location>
        <begin position="370"/>
        <end position="412"/>
    </location>
</feature>
<evidence type="ECO:0000313" key="7">
    <source>
        <dbReference type="EMBL" id="RKT79858.1"/>
    </source>
</evidence>
<evidence type="ECO:0000256" key="1">
    <source>
        <dbReference type="ARBA" id="ARBA00022679"/>
    </source>
</evidence>
<evidence type="ECO:0000256" key="3">
    <source>
        <dbReference type="ARBA" id="ARBA00023012"/>
    </source>
</evidence>
<keyword evidence="2 7" id="KW-0418">Kinase</keyword>
<feature type="transmembrane region" description="Helical" evidence="5">
    <location>
        <begin position="142"/>
        <end position="160"/>
    </location>
</feature>
<dbReference type="AlphaFoldDB" id="A0A495Y4S4"/>
<keyword evidence="5" id="KW-0812">Transmembrane</keyword>
<dbReference type="Pfam" id="PF07730">
    <property type="entry name" value="HisKA_3"/>
    <property type="match status" value="1"/>
</dbReference>
<feature type="transmembrane region" description="Helical" evidence="5">
    <location>
        <begin position="78"/>
        <end position="96"/>
    </location>
</feature>
<proteinExistence type="predicted"/>
<dbReference type="EMBL" id="RBXT01000001">
    <property type="protein sequence ID" value="RKT79858.1"/>
    <property type="molecule type" value="Genomic_DNA"/>
</dbReference>
<dbReference type="Gene3D" id="3.30.565.10">
    <property type="entry name" value="Histidine kinase-like ATPase, C-terminal domain"/>
    <property type="match status" value="1"/>
</dbReference>
<dbReference type="Proteomes" id="UP000278440">
    <property type="component" value="Unassembled WGS sequence"/>
</dbReference>
<feature type="domain" description="Signal transduction histidine kinase subgroup 3 dimerisation and phosphoacceptor" evidence="6">
    <location>
        <begin position="185"/>
        <end position="243"/>
    </location>
</feature>
<dbReference type="GO" id="GO:0016020">
    <property type="term" value="C:membrane"/>
    <property type="evidence" value="ECO:0007669"/>
    <property type="project" value="InterPro"/>
</dbReference>
<reference evidence="7 8" key="1">
    <citation type="submission" date="2018-10" db="EMBL/GenBank/DDBJ databases">
        <title>Sequencing the genomes of 1000 actinobacteria strains.</title>
        <authorList>
            <person name="Klenk H.-P."/>
        </authorList>
    </citation>
    <scope>NUCLEOTIDE SEQUENCE [LARGE SCALE GENOMIC DNA]</scope>
    <source>
        <strain evidence="7 8">DSM 44267</strain>
    </source>
</reference>
<feature type="compositionally biased region" description="Low complexity" evidence="4">
    <location>
        <begin position="377"/>
        <end position="386"/>
    </location>
</feature>
<keyword evidence="8" id="KW-1185">Reference proteome</keyword>
<keyword evidence="5" id="KW-1133">Transmembrane helix</keyword>
<feature type="transmembrane region" description="Helical" evidence="5">
    <location>
        <begin position="46"/>
        <end position="66"/>
    </location>
</feature>
<keyword evidence="3" id="KW-0902">Two-component regulatory system</keyword>
<dbReference type="Gene3D" id="1.20.5.1930">
    <property type="match status" value="1"/>
</dbReference>
<keyword evidence="5" id="KW-0472">Membrane</keyword>
<dbReference type="PANTHER" id="PTHR24421">
    <property type="entry name" value="NITRATE/NITRITE SENSOR PROTEIN NARX-RELATED"/>
    <property type="match status" value="1"/>
</dbReference>
<evidence type="ECO:0000256" key="2">
    <source>
        <dbReference type="ARBA" id="ARBA00022777"/>
    </source>
</evidence>
<evidence type="ECO:0000259" key="6">
    <source>
        <dbReference type="Pfam" id="PF07730"/>
    </source>
</evidence>